<evidence type="ECO:0000313" key="2">
    <source>
        <dbReference type="EMBL" id="MPC43578.1"/>
    </source>
</evidence>
<proteinExistence type="predicted"/>
<dbReference type="Proteomes" id="UP000324222">
    <property type="component" value="Unassembled WGS sequence"/>
</dbReference>
<feature type="region of interest" description="Disordered" evidence="1">
    <location>
        <begin position="69"/>
        <end position="94"/>
    </location>
</feature>
<feature type="compositionally biased region" description="Low complexity" evidence="1">
    <location>
        <begin position="8"/>
        <end position="25"/>
    </location>
</feature>
<comment type="caution">
    <text evidence="2">The sequence shown here is derived from an EMBL/GenBank/DDBJ whole genome shotgun (WGS) entry which is preliminary data.</text>
</comment>
<evidence type="ECO:0000256" key="1">
    <source>
        <dbReference type="SAM" id="MobiDB-lite"/>
    </source>
</evidence>
<dbReference type="AlphaFoldDB" id="A0A5B7FF13"/>
<accession>A0A5B7FF13</accession>
<sequence length="94" mass="9812">MATPNPASESLSGPQSQSPSGEGPEMFPGRTALQICILSCFSNPSSGSLKVESEVPLVFCLSQLRGPEELPTPQQQLSYSAAEQDSIQDGTAQG</sequence>
<name>A0A5B7FF13_PORTR</name>
<organism evidence="2 3">
    <name type="scientific">Portunus trituberculatus</name>
    <name type="common">Swimming crab</name>
    <name type="synonym">Neptunus trituberculatus</name>
    <dbReference type="NCBI Taxonomy" id="210409"/>
    <lineage>
        <taxon>Eukaryota</taxon>
        <taxon>Metazoa</taxon>
        <taxon>Ecdysozoa</taxon>
        <taxon>Arthropoda</taxon>
        <taxon>Crustacea</taxon>
        <taxon>Multicrustacea</taxon>
        <taxon>Malacostraca</taxon>
        <taxon>Eumalacostraca</taxon>
        <taxon>Eucarida</taxon>
        <taxon>Decapoda</taxon>
        <taxon>Pleocyemata</taxon>
        <taxon>Brachyura</taxon>
        <taxon>Eubrachyura</taxon>
        <taxon>Portunoidea</taxon>
        <taxon>Portunidae</taxon>
        <taxon>Portuninae</taxon>
        <taxon>Portunus</taxon>
    </lineage>
</organism>
<protein>
    <submittedName>
        <fullName evidence="2">Uncharacterized protein</fullName>
    </submittedName>
</protein>
<evidence type="ECO:0000313" key="3">
    <source>
        <dbReference type="Proteomes" id="UP000324222"/>
    </source>
</evidence>
<dbReference type="EMBL" id="VSRR010005897">
    <property type="protein sequence ID" value="MPC43578.1"/>
    <property type="molecule type" value="Genomic_DNA"/>
</dbReference>
<gene>
    <name evidence="2" type="ORF">E2C01_037228</name>
</gene>
<feature type="compositionally biased region" description="Polar residues" evidence="1">
    <location>
        <begin position="72"/>
        <end position="94"/>
    </location>
</feature>
<keyword evidence="3" id="KW-1185">Reference proteome</keyword>
<reference evidence="2 3" key="1">
    <citation type="submission" date="2019-05" db="EMBL/GenBank/DDBJ databases">
        <title>Another draft genome of Portunus trituberculatus and its Hox gene families provides insights of decapod evolution.</title>
        <authorList>
            <person name="Jeong J.-H."/>
            <person name="Song I."/>
            <person name="Kim S."/>
            <person name="Choi T."/>
            <person name="Kim D."/>
            <person name="Ryu S."/>
            <person name="Kim W."/>
        </authorList>
    </citation>
    <scope>NUCLEOTIDE SEQUENCE [LARGE SCALE GENOMIC DNA]</scope>
    <source>
        <tissue evidence="2">Muscle</tissue>
    </source>
</reference>
<feature type="region of interest" description="Disordered" evidence="1">
    <location>
        <begin position="1"/>
        <end position="28"/>
    </location>
</feature>